<feature type="transmembrane region" description="Helical" evidence="16">
    <location>
        <begin position="57"/>
        <end position="75"/>
    </location>
</feature>
<evidence type="ECO:0000256" key="12">
    <source>
        <dbReference type="ARBA" id="ARBA00023075"/>
    </source>
</evidence>
<evidence type="ECO:0000256" key="16">
    <source>
        <dbReference type="RuleBase" id="RU003297"/>
    </source>
</evidence>
<keyword evidence="13 16" id="KW-0496">Mitochondrion</keyword>
<reference evidence="19" key="1">
    <citation type="journal article" date="2015" name="Mol. Phylogenet. Evol.">
        <title>Mitogenomics reveals phylogeny and repeated motifs in control regions of the deep-sea family Siboglinidae (Annelida).</title>
        <authorList>
            <person name="Li Y."/>
            <person name="Kocot K.M."/>
            <person name="Schander C."/>
            <person name="Santos S.R."/>
            <person name="Thornhill D.J."/>
            <person name="Halanych K.M."/>
        </authorList>
    </citation>
    <scope>NUCLEOTIDE SEQUENCE</scope>
</reference>
<feature type="transmembrane region" description="Helical" evidence="16">
    <location>
        <begin position="380"/>
        <end position="402"/>
    </location>
</feature>
<dbReference type="PRINTS" id="PR01437">
    <property type="entry name" value="NUOXDRDTASE4"/>
</dbReference>
<geneLocation type="mitochondrion" evidence="19"/>
<dbReference type="AlphaFoldDB" id="A0A0E3DQX8"/>
<evidence type="ECO:0000256" key="13">
    <source>
        <dbReference type="ARBA" id="ARBA00023128"/>
    </source>
</evidence>
<keyword evidence="11 16" id="KW-0520">NAD</keyword>
<dbReference type="GO" id="GO:0008137">
    <property type="term" value="F:NADH dehydrogenase (ubiquinone) activity"/>
    <property type="evidence" value="ECO:0007669"/>
    <property type="project" value="UniProtKB-UniRule"/>
</dbReference>
<dbReference type="InterPro" id="IPR001750">
    <property type="entry name" value="ND/Mrp_TM"/>
</dbReference>
<keyword evidence="6 16" id="KW-0679">Respiratory chain</keyword>
<dbReference type="GO" id="GO:0031966">
    <property type="term" value="C:mitochondrial membrane"/>
    <property type="evidence" value="ECO:0007669"/>
    <property type="project" value="UniProtKB-SubCell"/>
</dbReference>
<proteinExistence type="inferred from homology"/>
<keyword evidence="9 16" id="KW-0249">Electron transport</keyword>
<comment type="subcellular location">
    <subcellularLocation>
        <location evidence="1 16">Mitochondrion membrane</location>
        <topology evidence="1 16">Multi-pass membrane protein</topology>
    </subcellularLocation>
</comment>
<dbReference type="NCBIfam" id="TIGR01972">
    <property type="entry name" value="NDH_I_M"/>
    <property type="match status" value="1"/>
</dbReference>
<dbReference type="GO" id="GO:0042773">
    <property type="term" value="P:ATP synthesis coupled electron transport"/>
    <property type="evidence" value="ECO:0007669"/>
    <property type="project" value="InterPro"/>
</dbReference>
<evidence type="ECO:0000256" key="15">
    <source>
        <dbReference type="ARBA" id="ARBA00049551"/>
    </source>
</evidence>
<dbReference type="GO" id="GO:0003954">
    <property type="term" value="F:NADH dehydrogenase activity"/>
    <property type="evidence" value="ECO:0007669"/>
    <property type="project" value="TreeGrafter"/>
</dbReference>
<gene>
    <name evidence="19" type="primary">nad4</name>
</gene>
<evidence type="ECO:0000256" key="2">
    <source>
        <dbReference type="ARBA" id="ARBA00009025"/>
    </source>
</evidence>
<evidence type="ECO:0000256" key="1">
    <source>
        <dbReference type="ARBA" id="ARBA00004225"/>
    </source>
</evidence>
<feature type="domain" description="NADH:quinone oxidoreductase/Mrp antiporter transmembrane" evidence="17">
    <location>
        <begin position="104"/>
        <end position="392"/>
    </location>
</feature>
<feature type="transmembrane region" description="Helical" evidence="16">
    <location>
        <begin position="109"/>
        <end position="129"/>
    </location>
</feature>
<feature type="transmembrane region" description="Helical" evidence="16">
    <location>
        <begin position="217"/>
        <end position="240"/>
    </location>
</feature>
<name>A0A0E3DQX8_ESCSP</name>
<dbReference type="GO" id="GO:0048039">
    <property type="term" value="F:ubiquinone binding"/>
    <property type="evidence" value="ECO:0007669"/>
    <property type="project" value="TreeGrafter"/>
</dbReference>
<keyword evidence="5 16" id="KW-0813">Transport</keyword>
<evidence type="ECO:0000256" key="8">
    <source>
        <dbReference type="ARBA" id="ARBA00022967"/>
    </source>
</evidence>
<evidence type="ECO:0000256" key="3">
    <source>
        <dbReference type="ARBA" id="ARBA00012944"/>
    </source>
</evidence>
<feature type="transmembrane region" description="Helical" evidence="16">
    <location>
        <begin position="246"/>
        <end position="266"/>
    </location>
</feature>
<feature type="transmembrane region" description="Helical" evidence="16">
    <location>
        <begin position="273"/>
        <end position="292"/>
    </location>
</feature>
<evidence type="ECO:0000256" key="14">
    <source>
        <dbReference type="ARBA" id="ARBA00023136"/>
    </source>
</evidence>
<feature type="domain" description="NADH:ubiquinone oxidoreductase chain 4 N-terminal" evidence="18">
    <location>
        <begin position="1"/>
        <end position="101"/>
    </location>
</feature>
<feature type="transmembrane region" description="Helical" evidence="16">
    <location>
        <begin position="331"/>
        <end position="350"/>
    </location>
</feature>
<protein>
    <recommendedName>
        <fullName evidence="4 16">NADH-ubiquinone oxidoreductase chain 4</fullName>
        <ecNumber evidence="3 16">7.1.1.2</ecNumber>
    </recommendedName>
</protein>
<evidence type="ECO:0000259" key="18">
    <source>
        <dbReference type="Pfam" id="PF01059"/>
    </source>
</evidence>
<dbReference type="EC" id="7.1.1.2" evidence="3 16"/>
<accession>A0A0E3DQX8</accession>
<comment type="catalytic activity">
    <reaction evidence="15 16">
        <text>a ubiquinone + NADH + 5 H(+)(in) = a ubiquinol + NAD(+) + 4 H(+)(out)</text>
        <dbReference type="Rhea" id="RHEA:29091"/>
        <dbReference type="Rhea" id="RHEA-COMP:9565"/>
        <dbReference type="Rhea" id="RHEA-COMP:9566"/>
        <dbReference type="ChEBI" id="CHEBI:15378"/>
        <dbReference type="ChEBI" id="CHEBI:16389"/>
        <dbReference type="ChEBI" id="CHEBI:17976"/>
        <dbReference type="ChEBI" id="CHEBI:57540"/>
        <dbReference type="ChEBI" id="CHEBI:57945"/>
        <dbReference type="EC" id="7.1.1.2"/>
    </reaction>
</comment>
<dbReference type="Pfam" id="PF00361">
    <property type="entry name" value="Proton_antipo_M"/>
    <property type="match status" value="1"/>
</dbReference>
<organism evidence="19">
    <name type="scientific">Escarpia spicata</name>
    <name type="common">Tubeworm</name>
    <dbReference type="NCBI Taxonomy" id="53617"/>
    <lineage>
        <taxon>Eukaryota</taxon>
        <taxon>Metazoa</taxon>
        <taxon>Spiralia</taxon>
        <taxon>Lophotrochozoa</taxon>
        <taxon>Annelida</taxon>
        <taxon>Polychaeta</taxon>
        <taxon>Sedentaria</taxon>
        <taxon>Canalipalpata</taxon>
        <taxon>Sabellida</taxon>
        <taxon>Siboglinidae</taxon>
        <taxon>Escarpia</taxon>
    </lineage>
</organism>
<dbReference type="Pfam" id="PF01059">
    <property type="entry name" value="Oxidored_q5_N"/>
    <property type="match status" value="1"/>
</dbReference>
<keyword evidence="10 16" id="KW-1133">Transmembrane helix</keyword>
<evidence type="ECO:0000256" key="7">
    <source>
        <dbReference type="ARBA" id="ARBA00022692"/>
    </source>
</evidence>
<dbReference type="PANTHER" id="PTHR43507">
    <property type="entry name" value="NADH-UBIQUINONE OXIDOREDUCTASE CHAIN 4"/>
    <property type="match status" value="1"/>
</dbReference>
<keyword evidence="7 16" id="KW-0812">Transmembrane</keyword>
<evidence type="ECO:0000256" key="9">
    <source>
        <dbReference type="ARBA" id="ARBA00022982"/>
    </source>
</evidence>
<evidence type="ECO:0000256" key="10">
    <source>
        <dbReference type="ARBA" id="ARBA00022989"/>
    </source>
</evidence>
<dbReference type="InterPro" id="IPR003918">
    <property type="entry name" value="NADH_UbQ_OxRdtase"/>
</dbReference>
<evidence type="ECO:0000256" key="5">
    <source>
        <dbReference type="ARBA" id="ARBA00022448"/>
    </source>
</evidence>
<dbReference type="GO" id="GO:0015990">
    <property type="term" value="P:electron transport coupled proton transport"/>
    <property type="evidence" value="ECO:0007669"/>
    <property type="project" value="TreeGrafter"/>
</dbReference>
<sequence length="447" mass="50112">MLMILMPLLSLPLLSNPWFISSSFLLISLPAILISITNPYPWMLTLSSLFSMDLMSSSLVVLTLWISSLMILASYKIKHSQNLPQNFITMCLFLSIFLILTFSSSNLFLFYIFFESSLIPILILILAWGYQPERLQASMYLMMYTLTASLPMLVMIFLMYMKNNHLSFLIMSWVAPLPNMLDSWWLILIMAFLVKMPMFSLHLWLPKAHVEAPVAGSMILAGVLLKLGTYGLMRMSLIFIQMNKQFSSIITPLALWGAVITSLICIRQTDLKSLIAYSSIGHMGILLAGILSSTEWGWQGAMAMMIAHGLSSSVLFLLANSTYELTHTRSIFLTKGMIIILPSLTLWWFIATAANMAAPPSINLLSEILLITATLSQTSFLAIFLTILSFLTAAYSLFLFAATQHGSTTSTSISLPPLNSSFFLNSKLHLIPIFLLIMKPEMICNWL</sequence>
<dbReference type="InterPro" id="IPR000260">
    <property type="entry name" value="NADH4_N"/>
</dbReference>
<dbReference type="PANTHER" id="PTHR43507:SF20">
    <property type="entry name" value="NADH-UBIQUINONE OXIDOREDUCTASE CHAIN 4"/>
    <property type="match status" value="1"/>
</dbReference>
<comment type="function">
    <text evidence="16">Core subunit of the mitochondrial membrane respiratory chain NADH dehydrogenase (Complex I) which catalyzes electron transfer from NADH through the respiratory chain, using ubiquinone as an electron acceptor. Essential for the catalytic activity and assembly of complex I.</text>
</comment>
<keyword evidence="8" id="KW-1278">Translocase</keyword>
<comment type="similarity">
    <text evidence="2 16">Belongs to the complex I subunit 4 family.</text>
</comment>
<keyword evidence="12 16" id="KW-0830">Ubiquinone</keyword>
<evidence type="ECO:0000313" key="19">
    <source>
        <dbReference type="EMBL" id="AIL54792.1"/>
    </source>
</evidence>
<feature type="transmembrane region" description="Helical" evidence="16">
    <location>
        <begin position="87"/>
        <end position="103"/>
    </location>
</feature>
<evidence type="ECO:0000259" key="17">
    <source>
        <dbReference type="Pfam" id="PF00361"/>
    </source>
</evidence>
<dbReference type="InterPro" id="IPR010227">
    <property type="entry name" value="NADH_Q_OxRdtase_chainM/4"/>
</dbReference>
<feature type="transmembrane region" description="Helical" evidence="16">
    <location>
        <begin position="298"/>
        <end position="319"/>
    </location>
</feature>
<keyword evidence="14 16" id="KW-0472">Membrane</keyword>
<evidence type="ECO:0000256" key="11">
    <source>
        <dbReference type="ARBA" id="ARBA00023027"/>
    </source>
</evidence>
<dbReference type="EMBL" id="KJ789161">
    <property type="protein sequence ID" value="AIL54792.1"/>
    <property type="molecule type" value="Genomic_DNA"/>
</dbReference>
<feature type="transmembrane region" description="Helical" evidence="16">
    <location>
        <begin position="141"/>
        <end position="161"/>
    </location>
</feature>
<evidence type="ECO:0000256" key="4">
    <source>
        <dbReference type="ARBA" id="ARBA00021006"/>
    </source>
</evidence>
<feature type="transmembrane region" description="Helical" evidence="16">
    <location>
        <begin position="184"/>
        <end position="205"/>
    </location>
</feature>
<evidence type="ECO:0000256" key="6">
    <source>
        <dbReference type="ARBA" id="ARBA00022660"/>
    </source>
</evidence>